<organism evidence="11 12">
    <name type="scientific">Myxozyma melibiosi</name>
    <dbReference type="NCBI Taxonomy" id="54550"/>
    <lineage>
        <taxon>Eukaryota</taxon>
        <taxon>Fungi</taxon>
        <taxon>Dikarya</taxon>
        <taxon>Ascomycota</taxon>
        <taxon>Saccharomycotina</taxon>
        <taxon>Lipomycetes</taxon>
        <taxon>Lipomycetales</taxon>
        <taxon>Lipomycetaceae</taxon>
        <taxon>Myxozyma</taxon>
    </lineage>
</organism>
<comment type="subunit">
    <text evidence="9">Component of the Mediator complex.</text>
</comment>
<evidence type="ECO:0000256" key="9">
    <source>
        <dbReference type="RuleBase" id="RU364142"/>
    </source>
</evidence>
<evidence type="ECO:0000313" key="12">
    <source>
        <dbReference type="Proteomes" id="UP001498771"/>
    </source>
</evidence>
<comment type="similarity">
    <text evidence="2 9">Belongs to the Mediator complex subunit 5 family.</text>
</comment>
<proteinExistence type="inferred from homology"/>
<keyword evidence="12" id="KW-1185">Reference proteome</keyword>
<keyword evidence="4 9" id="KW-0805">Transcription regulation</keyword>
<dbReference type="PANTHER" id="PTHR35784">
    <property type="entry name" value="MEDIATOR OF RNA POLYMERASE II TRANSCRIPTION SUBUNIT 5"/>
    <property type="match status" value="1"/>
</dbReference>
<accession>A0ABR1F7J7</accession>
<comment type="subcellular location">
    <subcellularLocation>
        <location evidence="1 9">Nucleus</location>
    </subcellularLocation>
</comment>
<keyword evidence="5 9" id="KW-0010">Activator</keyword>
<evidence type="ECO:0000256" key="5">
    <source>
        <dbReference type="ARBA" id="ARBA00023159"/>
    </source>
</evidence>
<sequence>MTTTDADRVTVAKLIGLCLRRRVPPDDFVVLLRELVAQNSTEDSSICHDLLQPPLTTFTDPLLVRYIVSASTANPPLISLSSLLLSLEVSANPETLTDVLGSLASAVSSNTWTPSRAGVVSDLVSVLSRLLTQLASNNSVYLSMNNGDQSAVELIRDVTAEFTIALSSNSEFAKMFNAAANKDQQNEFQTALEMFINHLHITNQPLAEKLSAAISSNLNITSSLPTPTAPALVTQEVPAARTKGQVEKLEWVESLLSGPRPQFGSADFATRLTALFTTESGDVAISSLTSSSLDALSHCALSQESNSSTYRESSRVKLWKAFIINRLPLIFKNHLSELPSATFEYALRKPLLSIDESTLALLNRQDENEIDMMFSTATPYDIRREFLKSMVKCGLIEPNAIDRVVGGGPANENDGMGQDMTGEETSAEKLPGSVELIMEMVNNSYDSEGAIKMVVGQVVEADCLTQHLAIDAIISLLESWIEQRETYRLRILAQEVAHDTQVMNLMLVYRDPYEILKPLITCLDTWLYEDETNFQDNYTDFGVILLFICAFYYHFKLDIRELGELGEHSFVRKYLTSSGAAQPAEMLNEENLDLLGGWITALFDTNGISDELMKSCTPMAYSLLVPTIFYQAVTACNRNFLDMDTLKGGLEYFFQPFLLASIVGALHWLSHHLWTLRDISVPLQILQALVMPPSLPDEAVPIHKLVLRIGSAPVYHNIQEIMSKGNSGGVVLPDSVDLVGVIKVLTPHLDFRKEL</sequence>
<evidence type="ECO:0000256" key="8">
    <source>
        <dbReference type="ARBA" id="ARBA00031256"/>
    </source>
</evidence>
<keyword evidence="7 9" id="KW-0539">Nucleus</keyword>
<gene>
    <name evidence="9" type="primary">MED5</name>
    <name evidence="11" type="ORF">BZA70DRAFT_277117</name>
</gene>
<evidence type="ECO:0000256" key="1">
    <source>
        <dbReference type="ARBA" id="ARBA00004123"/>
    </source>
</evidence>
<dbReference type="Pfam" id="PF08689">
    <property type="entry name" value="Med5"/>
    <property type="match status" value="1"/>
</dbReference>
<feature type="region of interest" description="Disordered" evidence="10">
    <location>
        <begin position="406"/>
        <end position="426"/>
    </location>
</feature>
<evidence type="ECO:0000256" key="2">
    <source>
        <dbReference type="ARBA" id="ARBA00008782"/>
    </source>
</evidence>
<evidence type="ECO:0000256" key="7">
    <source>
        <dbReference type="ARBA" id="ARBA00023242"/>
    </source>
</evidence>
<evidence type="ECO:0000256" key="4">
    <source>
        <dbReference type="ARBA" id="ARBA00023015"/>
    </source>
</evidence>
<keyword evidence="6 9" id="KW-0804">Transcription</keyword>
<dbReference type="InterPro" id="IPR014801">
    <property type="entry name" value="Mediator_Med5_fun"/>
</dbReference>
<comment type="function">
    <text evidence="9">Component of the Mediator complex, a coactivator involved in the regulated transcription of nearly all RNA polymerase II-dependent genes. Mediator functions as a bridge to convey information from gene-specific regulatory proteins to the basal RNA polymerase II transcription machinery. Mediator is recruited to promoters by direct interactions with regulatory proteins and serves as a scaffold for the assembly of a functional preinitiation complex with RNA polymerase II and the general transcription factors.</text>
</comment>
<reference evidence="11 12" key="1">
    <citation type="submission" date="2024-03" db="EMBL/GenBank/DDBJ databases">
        <title>Genome-scale model development and genomic sequencing of the oleaginous clade Lipomyces.</title>
        <authorList>
            <consortium name="Lawrence Berkeley National Laboratory"/>
            <person name="Czajka J.J."/>
            <person name="Han Y."/>
            <person name="Kim J."/>
            <person name="Mondo S.J."/>
            <person name="Hofstad B.A."/>
            <person name="Robles A."/>
            <person name="Haridas S."/>
            <person name="Riley R."/>
            <person name="LaButti K."/>
            <person name="Pangilinan J."/>
            <person name="Andreopoulos W."/>
            <person name="Lipzen A."/>
            <person name="Yan J."/>
            <person name="Wang M."/>
            <person name="Ng V."/>
            <person name="Grigoriev I.V."/>
            <person name="Spatafora J.W."/>
            <person name="Magnuson J.K."/>
            <person name="Baker S.E."/>
            <person name="Pomraning K.R."/>
        </authorList>
    </citation>
    <scope>NUCLEOTIDE SEQUENCE [LARGE SCALE GENOMIC DNA]</scope>
    <source>
        <strain evidence="11 12">Phaff 52-87</strain>
    </source>
</reference>
<evidence type="ECO:0000256" key="10">
    <source>
        <dbReference type="SAM" id="MobiDB-lite"/>
    </source>
</evidence>
<comment type="caution">
    <text evidence="11">The sequence shown here is derived from an EMBL/GenBank/DDBJ whole genome shotgun (WGS) entry which is preliminary data.</text>
</comment>
<protein>
    <recommendedName>
        <fullName evidence="3 9">Mediator of RNA polymerase II transcription subunit 5</fullName>
    </recommendedName>
    <alternativeName>
        <fullName evidence="8 9">Mediator complex subunit 5</fullName>
    </alternativeName>
</protein>
<name>A0ABR1F7J7_9ASCO</name>
<dbReference type="Proteomes" id="UP001498771">
    <property type="component" value="Unassembled WGS sequence"/>
</dbReference>
<dbReference type="PANTHER" id="PTHR35784:SF1">
    <property type="entry name" value="MEDIATOR OF RNA POLYMERASE II TRANSCRIPTION SUBUNIT 5"/>
    <property type="match status" value="1"/>
</dbReference>
<evidence type="ECO:0000256" key="6">
    <source>
        <dbReference type="ARBA" id="ARBA00023163"/>
    </source>
</evidence>
<evidence type="ECO:0000313" key="11">
    <source>
        <dbReference type="EMBL" id="KAK7205811.1"/>
    </source>
</evidence>
<dbReference type="EMBL" id="JBBJBU010000004">
    <property type="protein sequence ID" value="KAK7205811.1"/>
    <property type="molecule type" value="Genomic_DNA"/>
</dbReference>
<evidence type="ECO:0000256" key="3">
    <source>
        <dbReference type="ARBA" id="ARBA00020628"/>
    </source>
</evidence>
<dbReference type="GeneID" id="90037914"/>
<dbReference type="RefSeq" id="XP_064768844.1">
    <property type="nucleotide sequence ID" value="XM_064912402.1"/>
</dbReference>